<accession>A0ABT5J216</accession>
<dbReference type="InterPro" id="IPR006145">
    <property type="entry name" value="PsdUridine_synth_RsuA/RluA"/>
</dbReference>
<dbReference type="InterPro" id="IPR006224">
    <property type="entry name" value="PsdUridine_synth_RluA-like_CS"/>
</dbReference>
<evidence type="ECO:0000256" key="14">
    <source>
        <dbReference type="ARBA" id="ARBA00042883"/>
    </source>
</evidence>
<dbReference type="InterPro" id="IPR020103">
    <property type="entry name" value="PsdUridine_synth_cat_dom_sf"/>
</dbReference>
<keyword evidence="18" id="KW-1185">Reference proteome</keyword>
<evidence type="ECO:0000256" key="15">
    <source>
        <dbReference type="ARBA" id="ARBA00043143"/>
    </source>
</evidence>
<name>A0ABT5J216_9NEIS</name>
<dbReference type="EMBL" id="JAQQLF010000027">
    <property type="protein sequence ID" value="MDC7718870.1"/>
    <property type="molecule type" value="Genomic_DNA"/>
</dbReference>
<comment type="similarity">
    <text evidence="1">Belongs to the pseudouridine synthase RluA family.</text>
</comment>
<dbReference type="PANTHER" id="PTHR21600:SF91">
    <property type="entry name" value="DUAL-SPECIFICITY RNA PSEUDOURIDINE SYNTHASE RLUA"/>
    <property type="match status" value="1"/>
</dbReference>
<evidence type="ECO:0000256" key="11">
    <source>
        <dbReference type="ARBA" id="ARBA00041266"/>
    </source>
</evidence>
<dbReference type="PANTHER" id="PTHR21600">
    <property type="entry name" value="MITOCHONDRIAL RNA PSEUDOURIDINE SYNTHASE"/>
    <property type="match status" value="1"/>
</dbReference>
<evidence type="ECO:0000256" key="12">
    <source>
        <dbReference type="ARBA" id="ARBA00042372"/>
    </source>
</evidence>
<dbReference type="InterPro" id="IPR050188">
    <property type="entry name" value="RluA_PseudoU_synthase"/>
</dbReference>
<evidence type="ECO:0000256" key="2">
    <source>
        <dbReference type="ARBA" id="ARBA00022552"/>
    </source>
</evidence>
<dbReference type="PROSITE" id="PS01129">
    <property type="entry name" value="PSI_RLU"/>
    <property type="match status" value="1"/>
</dbReference>
<dbReference type="SUPFAM" id="SSF55120">
    <property type="entry name" value="Pseudouridine synthase"/>
    <property type="match status" value="1"/>
</dbReference>
<dbReference type="Gene3D" id="3.30.2350.10">
    <property type="entry name" value="Pseudouridine synthase"/>
    <property type="match status" value="1"/>
</dbReference>
<evidence type="ECO:0000256" key="7">
    <source>
        <dbReference type="ARBA" id="ARBA00037305"/>
    </source>
</evidence>
<evidence type="ECO:0000256" key="6">
    <source>
        <dbReference type="ARBA" id="ARBA00036916"/>
    </source>
</evidence>
<comment type="caution">
    <text evidence="17">The sequence shown here is derived from an EMBL/GenBank/DDBJ whole genome shotgun (WGS) entry which is preliminary data.</text>
</comment>
<evidence type="ECO:0000259" key="16">
    <source>
        <dbReference type="Pfam" id="PF00849"/>
    </source>
</evidence>
<dbReference type="CDD" id="cd02869">
    <property type="entry name" value="PseudoU_synth_RluA_like"/>
    <property type="match status" value="1"/>
</dbReference>
<evidence type="ECO:0000256" key="1">
    <source>
        <dbReference type="ARBA" id="ARBA00010876"/>
    </source>
</evidence>
<organism evidence="17 18">
    <name type="scientific">Vogesella aquatica</name>
    <dbReference type="NCBI Taxonomy" id="2984206"/>
    <lineage>
        <taxon>Bacteria</taxon>
        <taxon>Pseudomonadati</taxon>
        <taxon>Pseudomonadota</taxon>
        <taxon>Betaproteobacteria</taxon>
        <taxon>Neisseriales</taxon>
        <taxon>Chromobacteriaceae</taxon>
        <taxon>Vogesella</taxon>
    </lineage>
</organism>
<feature type="domain" description="Pseudouridine synthase RsuA/RluA-like" evidence="16">
    <location>
        <begin position="26"/>
        <end position="173"/>
    </location>
</feature>
<dbReference type="Pfam" id="PF00849">
    <property type="entry name" value="PseudoU_synth_2"/>
    <property type="match status" value="1"/>
</dbReference>
<dbReference type="Proteomes" id="UP001219956">
    <property type="component" value="Unassembled WGS sequence"/>
</dbReference>
<sequence>MSAAHTLDDYTPPPDTGLRLHYQDDYLLVVDKPAGLLSVPGRGEARQDCLSLRVQQRFPDALVVHRLDMATSGLLLMARGLAMQRQLSASFAGRDVQKTYQALVAGQLLPEQGDIHLPLMADWLQRPRQKVDLQAGKPSHTGYQVVAYDAVRNASRVSLTPHTGRTHQLRVHMMALGHAMLGDTLYAPPAVQQAMPRLCLHACALQLHHPHSGELLQLHSPVPF</sequence>
<evidence type="ECO:0000313" key="18">
    <source>
        <dbReference type="Proteomes" id="UP001219956"/>
    </source>
</evidence>
<keyword evidence="3" id="KW-0819">tRNA processing</keyword>
<evidence type="ECO:0000256" key="13">
    <source>
        <dbReference type="ARBA" id="ARBA00042844"/>
    </source>
</evidence>
<gene>
    <name evidence="17" type="ORF">PQU95_16840</name>
</gene>
<evidence type="ECO:0000313" key="17">
    <source>
        <dbReference type="EMBL" id="MDC7718870.1"/>
    </source>
</evidence>
<protein>
    <recommendedName>
        <fullName evidence="10">Dual-specificity RNA pseudouridine synthase RluA</fullName>
        <ecNumber evidence="8">5.4.99.28</ecNumber>
        <ecNumber evidence="9">5.4.99.29</ecNumber>
    </recommendedName>
    <alternativeName>
        <fullName evidence="11">23S rRNA pseudouridine(746) synthase</fullName>
    </alternativeName>
    <alternativeName>
        <fullName evidence="14">Ribosomal large subunit pseudouridine synthase A</fullName>
    </alternativeName>
    <alternativeName>
        <fullName evidence="13">rRNA pseudouridylate synthase A</fullName>
    </alternativeName>
    <alternativeName>
        <fullName evidence="15">rRNA-uridine isomerase A</fullName>
    </alternativeName>
    <alternativeName>
        <fullName evidence="12">tRNA pseudouridine(32) synthase</fullName>
    </alternativeName>
</protein>
<evidence type="ECO:0000256" key="4">
    <source>
        <dbReference type="ARBA" id="ARBA00023235"/>
    </source>
</evidence>
<comment type="catalytic activity">
    <reaction evidence="6">
        <text>uridine(746) in 23S rRNA = pseudouridine(746) in 23S rRNA</text>
        <dbReference type="Rhea" id="RHEA:42548"/>
        <dbReference type="Rhea" id="RHEA-COMP:10109"/>
        <dbReference type="Rhea" id="RHEA-COMP:10110"/>
        <dbReference type="ChEBI" id="CHEBI:65314"/>
        <dbReference type="ChEBI" id="CHEBI:65315"/>
        <dbReference type="EC" id="5.4.99.29"/>
    </reaction>
</comment>
<dbReference type="RefSeq" id="WP_272753082.1">
    <property type="nucleotide sequence ID" value="NZ_JAQQLF010000027.1"/>
</dbReference>
<keyword evidence="2" id="KW-0698">rRNA processing</keyword>
<evidence type="ECO:0000256" key="9">
    <source>
        <dbReference type="ARBA" id="ARBA00038945"/>
    </source>
</evidence>
<evidence type="ECO:0000256" key="3">
    <source>
        <dbReference type="ARBA" id="ARBA00022694"/>
    </source>
</evidence>
<evidence type="ECO:0000256" key="10">
    <source>
        <dbReference type="ARBA" id="ARBA00039988"/>
    </source>
</evidence>
<dbReference type="EC" id="5.4.99.29" evidence="9"/>
<keyword evidence="4" id="KW-0413">Isomerase</keyword>
<evidence type="ECO:0000256" key="5">
    <source>
        <dbReference type="ARBA" id="ARBA00036184"/>
    </source>
</evidence>
<comment type="catalytic activity">
    <reaction evidence="5">
        <text>uridine(32) in tRNA = pseudouridine(32) in tRNA</text>
        <dbReference type="Rhea" id="RHEA:42544"/>
        <dbReference type="Rhea" id="RHEA-COMP:10107"/>
        <dbReference type="Rhea" id="RHEA-COMP:10108"/>
        <dbReference type="ChEBI" id="CHEBI:65314"/>
        <dbReference type="ChEBI" id="CHEBI:65315"/>
        <dbReference type="EC" id="5.4.99.28"/>
    </reaction>
</comment>
<dbReference type="EC" id="5.4.99.28" evidence="8"/>
<evidence type="ECO:0000256" key="8">
    <source>
        <dbReference type="ARBA" id="ARBA00038944"/>
    </source>
</evidence>
<proteinExistence type="inferred from homology"/>
<comment type="function">
    <text evidence="7">Dual specificity enzyme that catalyzes the synthesis of pseudouridine from uracil-746 in 23S ribosomal RNA and from uracil-32 in the anticodon stem and loop of transfer RNAs.</text>
</comment>
<reference evidence="17 18" key="1">
    <citation type="submission" date="2023-01" db="EMBL/GenBank/DDBJ databases">
        <title>Novel species of the genus Vogesella isolated from rivers.</title>
        <authorList>
            <person name="Lu H."/>
        </authorList>
    </citation>
    <scope>NUCLEOTIDE SEQUENCE [LARGE SCALE GENOMIC DNA]</scope>
    <source>
        <strain evidence="17 18">DC21W</strain>
    </source>
</reference>